<evidence type="ECO:0008006" key="3">
    <source>
        <dbReference type="Google" id="ProtNLM"/>
    </source>
</evidence>
<organism evidence="1 2">
    <name type="scientific">Cardamine amara subsp. amara</name>
    <dbReference type="NCBI Taxonomy" id="228776"/>
    <lineage>
        <taxon>Eukaryota</taxon>
        <taxon>Viridiplantae</taxon>
        <taxon>Streptophyta</taxon>
        <taxon>Embryophyta</taxon>
        <taxon>Tracheophyta</taxon>
        <taxon>Spermatophyta</taxon>
        <taxon>Magnoliopsida</taxon>
        <taxon>eudicotyledons</taxon>
        <taxon>Gunneridae</taxon>
        <taxon>Pentapetalae</taxon>
        <taxon>rosids</taxon>
        <taxon>malvids</taxon>
        <taxon>Brassicales</taxon>
        <taxon>Brassicaceae</taxon>
        <taxon>Cardamineae</taxon>
        <taxon>Cardamine</taxon>
    </lineage>
</organism>
<reference evidence="1 2" key="1">
    <citation type="submission" date="2024-04" db="EMBL/GenBank/DDBJ databases">
        <title>Genome assembly C_amara_ONT_v2.</title>
        <authorList>
            <person name="Yant L."/>
            <person name="Moore C."/>
            <person name="Slenker M."/>
        </authorList>
    </citation>
    <scope>NUCLEOTIDE SEQUENCE [LARGE SCALE GENOMIC DNA]</scope>
    <source>
        <tissue evidence="1">Leaf</tissue>
    </source>
</reference>
<dbReference type="AlphaFoldDB" id="A0ABD1BP86"/>
<comment type="caution">
    <text evidence="1">The sequence shown here is derived from an EMBL/GenBank/DDBJ whole genome shotgun (WGS) entry which is preliminary data.</text>
</comment>
<proteinExistence type="predicted"/>
<dbReference type="EMBL" id="JBANAX010000193">
    <property type="protein sequence ID" value="KAL1218980.1"/>
    <property type="molecule type" value="Genomic_DNA"/>
</dbReference>
<keyword evidence="2" id="KW-1185">Reference proteome</keyword>
<evidence type="ECO:0000313" key="2">
    <source>
        <dbReference type="Proteomes" id="UP001558713"/>
    </source>
</evidence>
<sequence length="93" mass="10181">MAIEVFGELLKSRLTNGTIGYHPLGHNPAITHLAFAYDVMIFFDGSASSLQGISATLDEFHLLSGLAMNRDKTSIFYVGLNLQEVNNISLFGF</sequence>
<dbReference type="Proteomes" id="UP001558713">
    <property type="component" value="Unassembled WGS sequence"/>
</dbReference>
<evidence type="ECO:0000313" key="1">
    <source>
        <dbReference type="EMBL" id="KAL1218980.1"/>
    </source>
</evidence>
<accession>A0ABD1BP86</accession>
<name>A0ABD1BP86_CARAN</name>
<protein>
    <recommendedName>
        <fullName evidence="3">Reverse transcriptase domain-containing protein</fullName>
    </recommendedName>
</protein>
<gene>
    <name evidence="1" type="ORF">V5N11_020290</name>
</gene>